<name>A0A975FNK5_9MICO</name>
<dbReference type="RefSeq" id="WP_210898745.1">
    <property type="nucleotide sequence ID" value="NZ_CP071696.1"/>
</dbReference>
<evidence type="ECO:0000313" key="2">
    <source>
        <dbReference type="Proteomes" id="UP000671914"/>
    </source>
</evidence>
<dbReference type="Proteomes" id="UP000671914">
    <property type="component" value="Chromosome"/>
</dbReference>
<dbReference type="Gene3D" id="3.30.460.10">
    <property type="entry name" value="Beta Polymerase, domain 2"/>
    <property type="match status" value="1"/>
</dbReference>
<accession>A0A975FNK5</accession>
<dbReference type="PANTHER" id="PTHR34822">
    <property type="entry name" value="GRPB DOMAIN PROTEIN (AFU_ORTHOLOGUE AFUA_1G01530)"/>
    <property type="match status" value="1"/>
</dbReference>
<dbReference type="SUPFAM" id="SSF81301">
    <property type="entry name" value="Nucleotidyltransferase"/>
    <property type="match status" value="1"/>
</dbReference>
<proteinExistence type="predicted"/>
<dbReference type="PANTHER" id="PTHR34822:SF1">
    <property type="entry name" value="GRPB FAMILY PROTEIN"/>
    <property type="match status" value="1"/>
</dbReference>
<sequence length="203" mass="22494">MPTAHDIMSFSDAPPAGASPWVVRPRVQAIEVVPADERWPTTAAAITGMVQDVLGTRALQLEHVGSTSVPGLPAKPVIDLDLIVADPADEAGWLPPLEQAGFVLTVRESWWHEHRCLQLASPRANLHVFGPDRPEPWRHRIFRDRLRADRADRERYAELKREAAAAATERGETVMQYNARKEALIREIYGRAFRAAGLVGGAE</sequence>
<dbReference type="EMBL" id="CP071696">
    <property type="protein sequence ID" value="QTX04783.1"/>
    <property type="molecule type" value="Genomic_DNA"/>
</dbReference>
<gene>
    <name evidence="1" type="ORF">G127AT_00450</name>
</gene>
<dbReference type="KEGG" id="aarc:G127AT_00450"/>
<organism evidence="1 2">
    <name type="scientific">Agromyces archimandritae</name>
    <dbReference type="NCBI Taxonomy" id="2781962"/>
    <lineage>
        <taxon>Bacteria</taxon>
        <taxon>Bacillati</taxon>
        <taxon>Actinomycetota</taxon>
        <taxon>Actinomycetes</taxon>
        <taxon>Micrococcales</taxon>
        <taxon>Microbacteriaceae</taxon>
        <taxon>Agromyces</taxon>
    </lineage>
</organism>
<dbReference type="InterPro" id="IPR043519">
    <property type="entry name" value="NT_sf"/>
</dbReference>
<keyword evidence="2" id="KW-1185">Reference proteome</keyword>
<dbReference type="InterPro" id="IPR007344">
    <property type="entry name" value="GrpB/CoaE"/>
</dbReference>
<dbReference type="AlphaFoldDB" id="A0A975FNK5"/>
<evidence type="ECO:0000313" key="1">
    <source>
        <dbReference type="EMBL" id="QTX04783.1"/>
    </source>
</evidence>
<reference evidence="1" key="1">
    <citation type="submission" date="2021-03" db="EMBL/GenBank/DDBJ databases">
        <title>Agromyces archimandritus sp. nov., isolated from the cockroach Archimandrita tessellata.</title>
        <authorList>
            <person name="Guzman J."/>
            <person name="Ortuzar M."/>
            <person name="Poehlein A."/>
            <person name="Daniel R."/>
            <person name="Trujillo M."/>
            <person name="Vilcinskas A."/>
        </authorList>
    </citation>
    <scope>NUCLEOTIDE SEQUENCE</scope>
    <source>
        <strain evidence="1">G127AT</strain>
    </source>
</reference>
<protein>
    <submittedName>
        <fullName evidence="1">GrpB family protein</fullName>
    </submittedName>
</protein>
<dbReference type="Pfam" id="PF04229">
    <property type="entry name" value="GrpB"/>
    <property type="match status" value="1"/>
</dbReference>